<dbReference type="InterPro" id="IPR052214">
    <property type="entry name" value="DAG_Lipase-Related"/>
</dbReference>
<keyword evidence="5 15" id="KW-0812">Transmembrane</keyword>
<keyword evidence="4" id="KW-0597">Phosphoprotein</keyword>
<dbReference type="EC" id="3.1.1.116" evidence="14"/>
<dbReference type="Proteomes" id="UP001224775">
    <property type="component" value="Unassembled WGS sequence"/>
</dbReference>
<dbReference type="Gene3D" id="3.40.50.1820">
    <property type="entry name" value="alpha/beta hydrolase"/>
    <property type="match status" value="1"/>
</dbReference>
<dbReference type="SUPFAM" id="SSF53474">
    <property type="entry name" value="alpha/beta-Hydrolases"/>
    <property type="match status" value="1"/>
</dbReference>
<keyword evidence="6" id="KW-0479">Metal-binding</keyword>
<feature type="transmembrane region" description="Helical" evidence="15">
    <location>
        <begin position="990"/>
        <end position="1009"/>
    </location>
</feature>
<evidence type="ECO:0000256" key="4">
    <source>
        <dbReference type="ARBA" id="ARBA00022553"/>
    </source>
</evidence>
<feature type="transmembrane region" description="Helical" evidence="15">
    <location>
        <begin position="221"/>
        <end position="248"/>
    </location>
</feature>
<dbReference type="GO" id="GO:0016298">
    <property type="term" value="F:lipase activity"/>
    <property type="evidence" value="ECO:0007669"/>
    <property type="project" value="TreeGrafter"/>
</dbReference>
<keyword evidence="8" id="KW-0106">Calcium</keyword>
<evidence type="ECO:0000259" key="16">
    <source>
        <dbReference type="Pfam" id="PF01764"/>
    </source>
</evidence>
<reference evidence="17" key="1">
    <citation type="submission" date="2023-06" db="EMBL/GenBank/DDBJ databases">
        <title>Survivors Of The Sea: Transcriptome response of Skeletonema marinoi to long-term dormancy.</title>
        <authorList>
            <person name="Pinder M.I.M."/>
            <person name="Kourtchenko O."/>
            <person name="Robertson E.K."/>
            <person name="Larsson T."/>
            <person name="Maumus F."/>
            <person name="Osuna-Cruz C.M."/>
            <person name="Vancaester E."/>
            <person name="Stenow R."/>
            <person name="Vandepoele K."/>
            <person name="Ploug H."/>
            <person name="Bruchert V."/>
            <person name="Godhe A."/>
            <person name="Topel M."/>
        </authorList>
    </citation>
    <scope>NUCLEOTIDE SEQUENCE</scope>
    <source>
        <strain evidence="17">R05AC</strain>
    </source>
</reference>
<dbReference type="GO" id="GO:0046872">
    <property type="term" value="F:metal ion binding"/>
    <property type="evidence" value="ECO:0007669"/>
    <property type="project" value="UniProtKB-KW"/>
</dbReference>
<feature type="transmembrane region" description="Helical" evidence="15">
    <location>
        <begin position="40"/>
        <end position="64"/>
    </location>
</feature>
<keyword evidence="9" id="KW-0442">Lipid degradation</keyword>
<feature type="transmembrane region" description="Helical" evidence="15">
    <location>
        <begin position="909"/>
        <end position="931"/>
    </location>
</feature>
<dbReference type="PANTHER" id="PTHR45792">
    <property type="entry name" value="DIACYLGLYCEROL LIPASE HOMOLOG-RELATED"/>
    <property type="match status" value="1"/>
</dbReference>
<keyword evidence="3" id="KW-1003">Cell membrane</keyword>
<comment type="catalytic activity">
    <reaction evidence="13">
        <text>a 1,2-diacyl-sn-glycerol + H2O = a 2-acylglycerol + a fatty acid + H(+)</text>
        <dbReference type="Rhea" id="RHEA:33275"/>
        <dbReference type="ChEBI" id="CHEBI:15377"/>
        <dbReference type="ChEBI" id="CHEBI:15378"/>
        <dbReference type="ChEBI" id="CHEBI:17389"/>
        <dbReference type="ChEBI" id="CHEBI:17815"/>
        <dbReference type="ChEBI" id="CHEBI:28868"/>
        <dbReference type="EC" id="3.1.1.116"/>
    </reaction>
    <physiologicalReaction direction="left-to-right" evidence="13">
        <dbReference type="Rhea" id="RHEA:33276"/>
    </physiologicalReaction>
</comment>
<feature type="transmembrane region" description="Helical" evidence="15">
    <location>
        <begin position="938"/>
        <end position="958"/>
    </location>
</feature>
<proteinExistence type="predicted"/>
<feature type="domain" description="Fungal lipase-type" evidence="16">
    <location>
        <begin position="499"/>
        <end position="641"/>
    </location>
</feature>
<dbReference type="InterPro" id="IPR029058">
    <property type="entry name" value="AB_hydrolase_fold"/>
</dbReference>
<evidence type="ECO:0000313" key="17">
    <source>
        <dbReference type="EMBL" id="KAK1735238.1"/>
    </source>
</evidence>
<dbReference type="InterPro" id="IPR002921">
    <property type="entry name" value="Fungal_lipase-type"/>
</dbReference>
<protein>
    <recommendedName>
        <fullName evidence="14">sn-1-specific diacylglycerol lipase</fullName>
        <ecNumber evidence="14">3.1.1.116</ecNumber>
    </recommendedName>
</protein>
<accession>A0AAD9D740</accession>
<dbReference type="PANTHER" id="PTHR45792:SF8">
    <property type="entry name" value="DIACYLGLYCEROL LIPASE-ALPHA"/>
    <property type="match status" value="1"/>
</dbReference>
<keyword evidence="7 17" id="KW-0378">Hydrolase</keyword>
<evidence type="ECO:0000256" key="9">
    <source>
        <dbReference type="ARBA" id="ARBA00022963"/>
    </source>
</evidence>
<evidence type="ECO:0000256" key="15">
    <source>
        <dbReference type="SAM" id="Phobius"/>
    </source>
</evidence>
<evidence type="ECO:0000256" key="11">
    <source>
        <dbReference type="ARBA" id="ARBA00023098"/>
    </source>
</evidence>
<dbReference type="CDD" id="cd00519">
    <property type="entry name" value="Lipase_3"/>
    <property type="match status" value="1"/>
</dbReference>
<sequence length="1011" mass="115117">MEGRRRDTPQYLLLNTMPALQVFQTRFFGFSTRPFAGDDLHLVCILVGSLRLIQFLCLVPWMLYNFIDKLKGKNIWINDIPYWCPQYQALKDNVTEDIVFSKSIGEIYEDSAIVRVSSFESGDGPYIYGMVVAIVFLGINVCWLCMLWSATSLGTPTQPERRDKYLRPLIIFQLIAGLIFPIMILVRGIKFTHYVRTDNFRCGQGVTVRGRTLEEQVFYNFYSVLMVTNALEILFWPASFVGNIVRFVKKQGMFLRGKEEKEHRIQYMFGFMFRCLQCLSCGKAGGKDFKNKGELKDFAVQFMELANFETNVDFVLSDVYIGLVMLGRDQLERREAAIQLAVKENNIIRNLVRPQLQVENNSKTEGEDPIASQPHRQKLQKRGSVYILQHQESSTYQVCERHLLLQSNEEDRLLMQDLAYYSRYAQIIYKRVQPLTVEEFGLEDNATHFTRGSDTLFESRYRLSSLDCEHAMLSYACFLNGIVSTPYAILVDTAKEKVVITIRGTISIEDMVVDMQYKPAGLEKVGVICGTDLKGHCCHKGMLARSKWLYNSLRSEKVIKTLYSDESPFKDYGLVVCGHSLGGGCASLLAVMLRPSFPSIRCFAYEPPGGLIDEDLATKCEDFIVSTVKQDDIVPRLSHQNFDALRDNFFDILARIKVPKIQAFHDTRTPCTGASVKQRNSKILRHQTDIPTDTAFYQQLQKFRSERAEADYEKLYLPGKIVHLLDPGDSRPHIPYYASKHEFDHVAISKTMISDHRCFKLVGFLQNAQLCGGKENSMVSFVCNNSIAIQEEEEEEDAESSRFFMWCSNPYGRFPILLTLGASIAVLCSILSVTTCKFFTRSVSMYQNDVGDHSLFKITSVGLFSTGLLDCDKLDQNCTEFDKYTDSPYCIPYSESQLSQNDWLSKAQIFVACQMVFAFVSLLLLCISTCYRIGRNAWIVICFMLLLSTLFQCLVFVIHRDNCGDSVFPIEDPSYSIVTSCDRGRGASSAIAACCFYFMTAVGSIYFACKK</sequence>
<keyword evidence="12 15" id="KW-0472">Membrane</keyword>
<evidence type="ECO:0000256" key="13">
    <source>
        <dbReference type="ARBA" id="ARBA00024531"/>
    </source>
</evidence>
<name>A0AAD9D740_9STRA</name>
<organism evidence="17 18">
    <name type="scientific">Skeletonema marinoi</name>
    <dbReference type="NCBI Taxonomy" id="267567"/>
    <lineage>
        <taxon>Eukaryota</taxon>
        <taxon>Sar</taxon>
        <taxon>Stramenopiles</taxon>
        <taxon>Ochrophyta</taxon>
        <taxon>Bacillariophyta</taxon>
        <taxon>Coscinodiscophyceae</taxon>
        <taxon>Thalassiosirophycidae</taxon>
        <taxon>Thalassiosirales</taxon>
        <taxon>Skeletonemataceae</taxon>
        <taxon>Skeletonema</taxon>
        <taxon>Skeletonema marinoi-dohrnii complex</taxon>
    </lineage>
</organism>
<comment type="caution">
    <text evidence="17">The sequence shown here is derived from an EMBL/GenBank/DDBJ whole genome shotgun (WGS) entry which is preliminary data.</text>
</comment>
<dbReference type="EMBL" id="JATAAI010000035">
    <property type="protein sequence ID" value="KAK1735238.1"/>
    <property type="molecule type" value="Genomic_DNA"/>
</dbReference>
<evidence type="ECO:0000256" key="5">
    <source>
        <dbReference type="ARBA" id="ARBA00022692"/>
    </source>
</evidence>
<evidence type="ECO:0000256" key="14">
    <source>
        <dbReference type="ARBA" id="ARBA00026104"/>
    </source>
</evidence>
<evidence type="ECO:0000256" key="12">
    <source>
        <dbReference type="ARBA" id="ARBA00023136"/>
    </source>
</evidence>
<keyword evidence="11" id="KW-0443">Lipid metabolism</keyword>
<evidence type="ECO:0000256" key="6">
    <source>
        <dbReference type="ARBA" id="ARBA00022723"/>
    </source>
</evidence>
<evidence type="ECO:0000256" key="8">
    <source>
        <dbReference type="ARBA" id="ARBA00022837"/>
    </source>
</evidence>
<dbReference type="GO" id="GO:0016042">
    <property type="term" value="P:lipid catabolic process"/>
    <property type="evidence" value="ECO:0007669"/>
    <property type="project" value="UniProtKB-KW"/>
</dbReference>
<evidence type="ECO:0000256" key="10">
    <source>
        <dbReference type="ARBA" id="ARBA00022989"/>
    </source>
</evidence>
<evidence type="ECO:0000256" key="1">
    <source>
        <dbReference type="ARBA" id="ARBA00001913"/>
    </source>
</evidence>
<evidence type="ECO:0000256" key="7">
    <source>
        <dbReference type="ARBA" id="ARBA00022801"/>
    </source>
</evidence>
<keyword evidence="18" id="KW-1185">Reference proteome</keyword>
<dbReference type="GO" id="GO:0005886">
    <property type="term" value="C:plasma membrane"/>
    <property type="evidence" value="ECO:0007669"/>
    <property type="project" value="UniProtKB-SubCell"/>
</dbReference>
<evidence type="ECO:0000256" key="2">
    <source>
        <dbReference type="ARBA" id="ARBA00004651"/>
    </source>
</evidence>
<feature type="transmembrane region" description="Helical" evidence="15">
    <location>
        <begin position="814"/>
        <end position="840"/>
    </location>
</feature>
<dbReference type="AlphaFoldDB" id="A0AAD9D740"/>
<evidence type="ECO:0000256" key="3">
    <source>
        <dbReference type="ARBA" id="ARBA00022475"/>
    </source>
</evidence>
<feature type="transmembrane region" description="Helical" evidence="15">
    <location>
        <begin position="126"/>
        <end position="148"/>
    </location>
</feature>
<comment type="cofactor">
    <cofactor evidence="1">
        <name>Ca(2+)</name>
        <dbReference type="ChEBI" id="CHEBI:29108"/>
    </cofactor>
</comment>
<gene>
    <name evidence="17" type="ORF">QTG54_014304</name>
</gene>
<dbReference type="Pfam" id="PF01764">
    <property type="entry name" value="Lipase_3"/>
    <property type="match status" value="1"/>
</dbReference>
<feature type="transmembrane region" description="Helical" evidence="15">
    <location>
        <begin position="169"/>
        <end position="189"/>
    </location>
</feature>
<comment type="subcellular location">
    <subcellularLocation>
        <location evidence="2">Cell membrane</location>
        <topology evidence="2">Multi-pass membrane protein</topology>
    </subcellularLocation>
</comment>
<evidence type="ECO:0000313" key="18">
    <source>
        <dbReference type="Proteomes" id="UP001224775"/>
    </source>
</evidence>
<keyword evidence="10 15" id="KW-1133">Transmembrane helix</keyword>